<proteinExistence type="predicted"/>
<keyword evidence="9" id="KW-1185">Reference proteome</keyword>
<dbReference type="InterPro" id="IPR024169">
    <property type="entry name" value="SP_NH2Trfase/AEP_transaminase"/>
</dbReference>
<evidence type="ECO:0000313" key="8">
    <source>
        <dbReference type="EMBL" id="AFM12982.1"/>
    </source>
</evidence>
<name>I4B6S5_TURPD</name>
<dbReference type="PANTHER" id="PTHR42778">
    <property type="entry name" value="2-AMINOETHYLPHOSPHONATE--PYRUVATE TRANSAMINASE"/>
    <property type="match status" value="1"/>
</dbReference>
<keyword evidence="4 6" id="KW-0663">Pyridoxal phosphate</keyword>
<dbReference type="SUPFAM" id="SSF53383">
    <property type="entry name" value="PLP-dependent transferases"/>
    <property type="match status" value="1"/>
</dbReference>
<dbReference type="EMBL" id="CP002959">
    <property type="protein sequence ID" value="AFM12982.1"/>
    <property type="molecule type" value="Genomic_DNA"/>
</dbReference>
<keyword evidence="3" id="KW-0808">Transferase</keyword>
<dbReference type="AlphaFoldDB" id="I4B6S5"/>
<dbReference type="PATRIC" id="fig|869212.3.peg.2351"/>
<dbReference type="GO" id="GO:0008483">
    <property type="term" value="F:transaminase activity"/>
    <property type="evidence" value="ECO:0007669"/>
    <property type="project" value="UniProtKB-KW"/>
</dbReference>
<gene>
    <name evidence="8" type="ordered locus">Turpa_2338</name>
</gene>
<evidence type="ECO:0000313" key="9">
    <source>
        <dbReference type="Proteomes" id="UP000006048"/>
    </source>
</evidence>
<dbReference type="RefSeq" id="WP_014803488.1">
    <property type="nucleotide sequence ID" value="NC_018020.1"/>
</dbReference>
<feature type="modified residue" description="N6-(pyridoxal phosphate)lysine" evidence="6">
    <location>
        <position position="191"/>
    </location>
</feature>
<evidence type="ECO:0000256" key="4">
    <source>
        <dbReference type="ARBA" id="ARBA00022898"/>
    </source>
</evidence>
<evidence type="ECO:0000256" key="6">
    <source>
        <dbReference type="PIRSR" id="PIRSR000524-50"/>
    </source>
</evidence>
<sequence length="358" mass="39153">MKREILLNPGPVTLSDRVRAALQRSDLCHREKEFASLSLEILEMIGKIYPQAKDFRPVLLTGSGTAAVEAMLQSFASASKKTLIVANGVYGERMATMLTKQGKPFELIKGEWTEGLNLKAAEAALAASPGAYSAVATVHHETTTGRLNDISPLAALAEKFSVPVLVDAVSSFAAEDLDFKNVLAVAATGNKCVHAIPAISFVLARTDVLEAGKSEARSLYLDLFEYYKAQKTGFSPFTQSVQGIYALHEALREFFDLGGQKARLKTYRDRRDSVLDTLAAAGVKTLIDRSAFSSYLTSFLLPEGRDYDALHDTLKAEGYTIYAGQGNFSGKIFRIAVMGDIRTDEMNKLLQLLKDFFK</sequence>
<reference evidence="8 9" key="1">
    <citation type="submission" date="2012-06" db="EMBL/GenBank/DDBJ databases">
        <title>The complete chromosome of genome of Turneriella parva DSM 21527.</title>
        <authorList>
            <consortium name="US DOE Joint Genome Institute (JGI-PGF)"/>
            <person name="Lucas S."/>
            <person name="Han J."/>
            <person name="Lapidus A."/>
            <person name="Bruce D."/>
            <person name="Goodwin L."/>
            <person name="Pitluck S."/>
            <person name="Peters L."/>
            <person name="Kyrpides N."/>
            <person name="Mavromatis K."/>
            <person name="Ivanova N."/>
            <person name="Mikhailova N."/>
            <person name="Chertkov O."/>
            <person name="Detter J.C."/>
            <person name="Tapia R."/>
            <person name="Han C."/>
            <person name="Land M."/>
            <person name="Hauser L."/>
            <person name="Markowitz V."/>
            <person name="Cheng J.-F."/>
            <person name="Hugenholtz P."/>
            <person name="Woyke T."/>
            <person name="Wu D."/>
            <person name="Gronow S."/>
            <person name="Wellnitz S."/>
            <person name="Brambilla E."/>
            <person name="Klenk H.-P."/>
            <person name="Eisen J.A."/>
        </authorList>
    </citation>
    <scope>NUCLEOTIDE SEQUENCE [LARGE SCALE GENOMIC DNA]</scope>
    <source>
        <strain evidence="9">ATCC BAA-1111 / DSM 21527 / NCTC 11395 / H</strain>
    </source>
</reference>
<dbReference type="InterPro" id="IPR015421">
    <property type="entry name" value="PyrdxlP-dep_Trfase_major"/>
</dbReference>
<dbReference type="InterPro" id="IPR015424">
    <property type="entry name" value="PyrdxlP-dep_Trfase"/>
</dbReference>
<dbReference type="Pfam" id="PF00266">
    <property type="entry name" value="Aminotran_5"/>
    <property type="match status" value="1"/>
</dbReference>
<keyword evidence="2 8" id="KW-0032">Aminotransferase</keyword>
<dbReference type="KEGG" id="tpx:Turpa_2338"/>
<dbReference type="InterPro" id="IPR015422">
    <property type="entry name" value="PyrdxlP-dep_Trfase_small"/>
</dbReference>
<dbReference type="HOGENOM" id="CLU_027686_3_1_12"/>
<evidence type="ECO:0000256" key="2">
    <source>
        <dbReference type="ARBA" id="ARBA00022576"/>
    </source>
</evidence>
<evidence type="ECO:0000256" key="5">
    <source>
        <dbReference type="PIRSR" id="PIRSR000524-1"/>
    </source>
</evidence>
<dbReference type="InterPro" id="IPR000192">
    <property type="entry name" value="Aminotrans_V_dom"/>
</dbReference>
<dbReference type="OrthoDB" id="389074at2"/>
<feature type="domain" description="Aminotransferase class V" evidence="7">
    <location>
        <begin position="28"/>
        <end position="324"/>
    </location>
</feature>
<dbReference type="Proteomes" id="UP000006048">
    <property type="component" value="Chromosome"/>
</dbReference>
<feature type="binding site" evidence="5">
    <location>
        <position position="334"/>
    </location>
    <ligand>
        <name>substrate</name>
    </ligand>
</feature>
<evidence type="ECO:0000256" key="3">
    <source>
        <dbReference type="ARBA" id="ARBA00022679"/>
    </source>
</evidence>
<organism evidence="8 9">
    <name type="scientific">Turneriella parva (strain ATCC BAA-1111 / DSM 21527 / NCTC 11395 / H)</name>
    <name type="common">Leptospira parva</name>
    <dbReference type="NCBI Taxonomy" id="869212"/>
    <lineage>
        <taxon>Bacteria</taxon>
        <taxon>Pseudomonadati</taxon>
        <taxon>Spirochaetota</taxon>
        <taxon>Spirochaetia</taxon>
        <taxon>Leptospirales</taxon>
        <taxon>Leptospiraceae</taxon>
        <taxon>Turneriella</taxon>
    </lineage>
</organism>
<evidence type="ECO:0000259" key="7">
    <source>
        <dbReference type="Pfam" id="PF00266"/>
    </source>
</evidence>
<comment type="cofactor">
    <cofactor evidence="1 6">
        <name>pyridoxal 5'-phosphate</name>
        <dbReference type="ChEBI" id="CHEBI:597326"/>
    </cofactor>
</comment>
<dbReference type="Gene3D" id="3.90.1150.10">
    <property type="entry name" value="Aspartate Aminotransferase, domain 1"/>
    <property type="match status" value="1"/>
</dbReference>
<evidence type="ECO:0000256" key="1">
    <source>
        <dbReference type="ARBA" id="ARBA00001933"/>
    </source>
</evidence>
<dbReference type="STRING" id="869212.Turpa_2338"/>
<dbReference type="Gene3D" id="3.40.640.10">
    <property type="entry name" value="Type I PLP-dependent aspartate aminotransferase-like (Major domain)"/>
    <property type="match status" value="1"/>
</dbReference>
<protein>
    <submittedName>
        <fullName evidence="8">Aminotransferase class V</fullName>
    </submittedName>
</protein>
<accession>I4B6S5</accession>
<dbReference type="PANTHER" id="PTHR42778:SF1">
    <property type="entry name" value="2-AMINOETHYLPHOSPHONATE--PYRUVATE TRANSAMINASE"/>
    <property type="match status" value="1"/>
</dbReference>
<dbReference type="PIRSF" id="PIRSF000524">
    <property type="entry name" value="SPT"/>
    <property type="match status" value="1"/>
</dbReference>